<feature type="transmembrane region" description="Helical" evidence="14">
    <location>
        <begin position="456"/>
        <end position="477"/>
    </location>
</feature>
<feature type="domain" description="RING-CH-type" evidence="15">
    <location>
        <begin position="27"/>
        <end position="96"/>
    </location>
</feature>
<feature type="transmembrane region" description="Helical" evidence="14">
    <location>
        <begin position="596"/>
        <end position="625"/>
    </location>
</feature>
<comment type="caution">
    <text evidence="16">The sequence shown here is derived from an EMBL/GenBank/DDBJ whole genome shotgun (WGS) entry which is preliminary data.</text>
</comment>
<keyword evidence="6 14" id="KW-0812">Transmembrane</keyword>
<evidence type="ECO:0000313" key="17">
    <source>
        <dbReference type="Proteomes" id="UP000750334"/>
    </source>
</evidence>
<evidence type="ECO:0000256" key="12">
    <source>
        <dbReference type="ARBA" id="ARBA00023136"/>
    </source>
</evidence>
<feature type="transmembrane region" description="Helical" evidence="14">
    <location>
        <begin position="1178"/>
        <end position="1203"/>
    </location>
</feature>
<dbReference type="SUPFAM" id="SSF57850">
    <property type="entry name" value="RING/U-box"/>
    <property type="match status" value="1"/>
</dbReference>
<proteinExistence type="predicted"/>
<keyword evidence="10" id="KW-0862">Zinc</keyword>
<evidence type="ECO:0000256" key="3">
    <source>
        <dbReference type="ARBA" id="ARBA00004906"/>
    </source>
</evidence>
<dbReference type="CDD" id="cd16702">
    <property type="entry name" value="RING_CH-C4HC3_MARCH6"/>
    <property type="match status" value="1"/>
</dbReference>
<feature type="transmembrane region" description="Helical" evidence="14">
    <location>
        <begin position="1238"/>
        <end position="1256"/>
    </location>
</feature>
<comment type="catalytic activity">
    <reaction evidence="1">
        <text>S-ubiquitinyl-[E2 ubiquitin-conjugating enzyme]-L-cysteine + [acceptor protein]-L-lysine = [E2 ubiquitin-conjugating enzyme]-L-cysteine + N(6)-ubiquitinyl-[acceptor protein]-L-lysine.</text>
        <dbReference type="EC" id="2.3.2.27"/>
    </reaction>
</comment>
<name>A0A9P6WCM9_MAUEX</name>
<dbReference type="InterPro" id="IPR013083">
    <property type="entry name" value="Znf_RING/FYVE/PHD"/>
</dbReference>
<evidence type="ECO:0000256" key="4">
    <source>
        <dbReference type="ARBA" id="ARBA00012483"/>
    </source>
</evidence>
<keyword evidence="11 14" id="KW-1133">Transmembrane helix</keyword>
<feature type="transmembrane region" description="Helical" evidence="14">
    <location>
        <begin position="1007"/>
        <end position="1026"/>
    </location>
</feature>
<dbReference type="PANTHER" id="PTHR13145">
    <property type="entry name" value="SSM4 PROTEIN"/>
    <property type="match status" value="1"/>
</dbReference>
<evidence type="ECO:0000256" key="7">
    <source>
        <dbReference type="ARBA" id="ARBA00022723"/>
    </source>
</evidence>
<dbReference type="Gene3D" id="3.30.40.10">
    <property type="entry name" value="Zinc/RING finger domain, C3HC4 (zinc finger)"/>
    <property type="match status" value="1"/>
</dbReference>
<feature type="compositionally biased region" description="Acidic residues" evidence="13">
    <location>
        <begin position="296"/>
        <end position="326"/>
    </location>
</feature>
<feature type="compositionally biased region" description="Basic and acidic residues" evidence="13">
    <location>
        <begin position="269"/>
        <end position="278"/>
    </location>
</feature>
<evidence type="ECO:0000256" key="5">
    <source>
        <dbReference type="ARBA" id="ARBA00022679"/>
    </source>
</evidence>
<feature type="transmembrane region" description="Helical" evidence="14">
    <location>
        <begin position="755"/>
        <end position="773"/>
    </location>
</feature>
<feature type="transmembrane region" description="Helical" evidence="14">
    <location>
        <begin position="197"/>
        <end position="216"/>
    </location>
</feature>
<sequence>METGTTNDSHVPSNNAHPINNEENKDEIIPENATCRICRGEATIDNPLFHPCRCKGSIKYLHEPCLLEWISARHIDINKPGTSVECDICHYPFQFKTNYDENMPEKIPLKILIFNFFQNTFSTLYYIFTMTAFFILLLIGLPLLWNTFGKLFTFMIDGKLPYERQLLKSMIFGFEENVPDDYTLVDVAIALVNSQNFSMMQIVATIILHLALYFQYDMIVREDIFNKMVFHKIGPNLSVDALRARLKEKFPMMDDETLNHVAKLVSEKEIRENERRNPVNEVEPAEIRREQPVEPLDSDDEEEDADFIPDENESQTESEVSSEEDGNGNYAHIDDDEIMREDVNRGVQEDNFQMNRPLDGVINAQAQRQFDGLLDRHRNMRADAAAAAAPAAPQPVPIFEIPQIPEQRFPQRLPVPANEPVNPFANPEFEMGDNVNNDGGQLVPVWMNLQIKLSNIFLYFIICVVFSFSYVMIAYSLPTVTGLGLIKLYTLITVLFFRSSKYLFYYSKLNVGLNWILQNVPGLKNVIDVVSKTIALPLIDIISQYLSSVSSNSAYVRAISSVVTFSTTIVLICYASERICKGYSRFHSMNNKKRRFAFQLLYAFKCTFKVFIIFFIELAGFPILAGAMLDFSLFAPILGGNSMLLWFPTISIISYQNFFAYWVIGTMYMYWFAKYIGMIRKDIIRPGVLFFIRSPEDPNTKILHDSLIHPLGAQLSRLLLSMFIYAVFIVLGFGLHTRVLFPLVLKSKLLTTPEGALSGYFFNKVSLLITFYFTKRIIEANPNVNVVVRSYWSKIFEVSSRKLRLSSFIIGTDYASERGHVVYRNIFYKFFNSRKAEWSNPELYSVPKTSSEVAKLFKEDKSVHAYFVPDGLLMRVPSSDIVSRNYVQTMFVPVTKNDKILKPLDLIKLKEKNLKNAGEFGYLDEQNTDFDDYFICYVPPHFRARYISLMILIWFFASVIIISTAIVAQYLFNTLTIFGVLLPLKLFGFHSWYNNLKSLIFINYHQINIHYVCIGAVMMSFILDCFKKYNLARFFRDTVSHPVMENNANNDVNEVQVNEEQNAAARPGLADLIFHNVISKFVMGPLLLCCFGVADYITFGLGSSIIVRVCIEYILFIIKGYPIDIVYAYTDIHSELYYLINLVFMRSIVVRCVKIVYGMRTNDNPSVLASLRQQWVAVVKPHLAFVIRCYLIFFFILCFTGVLEWVMGDNEYDSILDAFKFISLGRLQYSNASVPWSFAQHLTFVMIITVISLYILTRIYSVANNWFRSSVQNVKDEVYAKGRSLENYGANNPE</sequence>
<dbReference type="SMART" id="SM00744">
    <property type="entry name" value="RINGv"/>
    <property type="match status" value="1"/>
</dbReference>
<gene>
    <name evidence="16" type="ORF">C6P45_003881</name>
</gene>
<feature type="transmembrane region" description="Helical" evidence="14">
    <location>
        <begin position="951"/>
        <end position="972"/>
    </location>
</feature>
<feature type="transmembrane region" description="Helical" evidence="14">
    <location>
        <begin position="554"/>
        <end position="575"/>
    </location>
</feature>
<evidence type="ECO:0000256" key="6">
    <source>
        <dbReference type="ARBA" id="ARBA00022692"/>
    </source>
</evidence>
<feature type="transmembrane region" description="Helical" evidence="14">
    <location>
        <begin position="124"/>
        <end position="145"/>
    </location>
</feature>
<evidence type="ECO:0000259" key="15">
    <source>
        <dbReference type="PROSITE" id="PS51292"/>
    </source>
</evidence>
<feature type="transmembrane region" description="Helical" evidence="14">
    <location>
        <begin position="718"/>
        <end position="735"/>
    </location>
</feature>
<keyword evidence="17" id="KW-1185">Reference proteome</keyword>
<keyword evidence="5" id="KW-0808">Transferase</keyword>
<dbReference type="InterPro" id="IPR011016">
    <property type="entry name" value="Znf_RING-CH"/>
</dbReference>
<feature type="compositionally biased region" description="Polar residues" evidence="13">
    <location>
        <begin position="1"/>
        <end position="18"/>
    </location>
</feature>
<evidence type="ECO:0000256" key="2">
    <source>
        <dbReference type="ARBA" id="ARBA00004141"/>
    </source>
</evidence>
<evidence type="ECO:0000313" key="16">
    <source>
        <dbReference type="EMBL" id="KAG0669355.1"/>
    </source>
</evidence>
<feature type="transmembrane region" description="Helical" evidence="14">
    <location>
        <begin position="645"/>
        <end position="671"/>
    </location>
</feature>
<evidence type="ECO:0000256" key="10">
    <source>
        <dbReference type="ARBA" id="ARBA00022833"/>
    </source>
</evidence>
<evidence type="ECO:0000256" key="13">
    <source>
        <dbReference type="SAM" id="MobiDB-lite"/>
    </source>
</evidence>
<keyword evidence="7" id="KW-0479">Metal-binding</keyword>
<dbReference type="GO" id="GO:0005789">
    <property type="term" value="C:endoplasmic reticulum membrane"/>
    <property type="evidence" value="ECO:0007669"/>
    <property type="project" value="TreeGrafter"/>
</dbReference>
<protein>
    <recommendedName>
        <fullName evidence="4">RING-type E3 ubiquitin transferase</fullName>
        <ecNumber evidence="4">2.3.2.27</ecNumber>
    </recommendedName>
</protein>
<comment type="subcellular location">
    <subcellularLocation>
        <location evidence="2">Membrane</location>
        <topology evidence="2">Multi-pass membrane protein</topology>
    </subcellularLocation>
</comment>
<evidence type="ECO:0000256" key="8">
    <source>
        <dbReference type="ARBA" id="ARBA00022771"/>
    </source>
</evidence>
<keyword evidence="8" id="KW-0863">Zinc-finger</keyword>
<evidence type="ECO:0000256" key="9">
    <source>
        <dbReference type="ARBA" id="ARBA00022786"/>
    </source>
</evidence>
<organism evidence="16 17">
    <name type="scientific">Maudiozyma exigua</name>
    <name type="common">Yeast</name>
    <name type="synonym">Kazachstania exigua</name>
    <dbReference type="NCBI Taxonomy" id="34358"/>
    <lineage>
        <taxon>Eukaryota</taxon>
        <taxon>Fungi</taxon>
        <taxon>Dikarya</taxon>
        <taxon>Ascomycota</taxon>
        <taxon>Saccharomycotina</taxon>
        <taxon>Saccharomycetes</taxon>
        <taxon>Saccharomycetales</taxon>
        <taxon>Saccharomycetaceae</taxon>
        <taxon>Maudiozyma</taxon>
    </lineage>
</organism>
<accession>A0A9P6WCM9</accession>
<dbReference type="PROSITE" id="PS51292">
    <property type="entry name" value="ZF_RING_CH"/>
    <property type="match status" value="1"/>
</dbReference>
<dbReference type="GO" id="GO:0036503">
    <property type="term" value="P:ERAD pathway"/>
    <property type="evidence" value="ECO:0007669"/>
    <property type="project" value="TreeGrafter"/>
</dbReference>
<dbReference type="Pfam" id="PF12906">
    <property type="entry name" value="RINGv"/>
    <property type="match status" value="1"/>
</dbReference>
<feature type="transmembrane region" description="Helical" evidence="14">
    <location>
        <begin position="1086"/>
        <end position="1116"/>
    </location>
</feature>
<feature type="region of interest" description="Disordered" evidence="13">
    <location>
        <begin position="1"/>
        <end position="25"/>
    </location>
</feature>
<comment type="pathway">
    <text evidence="3">Protein modification; protein ubiquitination.</text>
</comment>
<evidence type="ECO:0000256" key="14">
    <source>
        <dbReference type="SAM" id="Phobius"/>
    </source>
</evidence>
<feature type="transmembrane region" description="Helical" evidence="14">
    <location>
        <begin position="1136"/>
        <end position="1157"/>
    </location>
</feature>
<dbReference type="Proteomes" id="UP000750334">
    <property type="component" value="Unassembled WGS sequence"/>
</dbReference>
<dbReference type="GO" id="GO:0061630">
    <property type="term" value="F:ubiquitin protein ligase activity"/>
    <property type="evidence" value="ECO:0007669"/>
    <property type="project" value="UniProtKB-EC"/>
</dbReference>
<dbReference type="OrthoDB" id="1108038at2759"/>
<feature type="region of interest" description="Disordered" evidence="13">
    <location>
        <begin position="269"/>
        <end position="338"/>
    </location>
</feature>
<dbReference type="PANTHER" id="PTHR13145:SF0">
    <property type="entry name" value="E3 UBIQUITIN-PROTEIN LIGASE MARCHF6"/>
    <property type="match status" value="1"/>
</dbReference>
<dbReference type="GO" id="GO:0008270">
    <property type="term" value="F:zinc ion binding"/>
    <property type="evidence" value="ECO:0007669"/>
    <property type="project" value="UniProtKB-KW"/>
</dbReference>
<dbReference type="EC" id="2.3.2.27" evidence="4"/>
<evidence type="ECO:0000256" key="1">
    <source>
        <dbReference type="ARBA" id="ARBA00000900"/>
    </source>
</evidence>
<dbReference type="EMBL" id="PUHR01000043">
    <property type="protein sequence ID" value="KAG0669355.1"/>
    <property type="molecule type" value="Genomic_DNA"/>
</dbReference>
<reference evidence="16 17" key="1">
    <citation type="submission" date="2020-11" db="EMBL/GenBank/DDBJ databases">
        <title>Kefir isolates.</title>
        <authorList>
            <person name="Marcisauskas S."/>
            <person name="Kim Y."/>
            <person name="Blasche S."/>
        </authorList>
    </citation>
    <scope>NUCLEOTIDE SEQUENCE [LARGE SCALE GENOMIC DNA]</scope>
    <source>
        <strain evidence="16 17">OG2</strain>
    </source>
</reference>
<keyword evidence="9" id="KW-0833">Ubl conjugation pathway</keyword>
<keyword evidence="12 14" id="KW-0472">Membrane</keyword>
<evidence type="ECO:0000256" key="11">
    <source>
        <dbReference type="ARBA" id="ARBA00022989"/>
    </source>
</evidence>